<dbReference type="AlphaFoldDB" id="A0A8D7AIM2"/>
<evidence type="ECO:0000256" key="6">
    <source>
        <dbReference type="ARBA" id="ARBA00022946"/>
    </source>
</evidence>
<dbReference type="SUPFAM" id="SSF53474">
    <property type="entry name" value="alpha/beta-Hydrolases"/>
    <property type="match status" value="1"/>
</dbReference>
<evidence type="ECO:0000256" key="3">
    <source>
        <dbReference type="ARBA" id="ARBA00022528"/>
    </source>
</evidence>
<keyword evidence="3" id="KW-0150">Chloroplast</keyword>
<keyword evidence="6" id="KW-0809">Transit peptide</keyword>
<reference evidence="11" key="1">
    <citation type="submission" date="2021-03" db="EMBL/GenBank/DDBJ databases">
        <authorList>
            <consortium name="Genoscope - CEA"/>
            <person name="William W."/>
        </authorList>
    </citation>
    <scope>NUCLEOTIDE SEQUENCE</scope>
    <source>
        <strain evidence="11">Doubled-haploid Pahang</strain>
    </source>
</reference>
<keyword evidence="7" id="KW-0442">Lipid degradation</keyword>
<evidence type="ECO:0000256" key="7">
    <source>
        <dbReference type="ARBA" id="ARBA00022963"/>
    </source>
</evidence>
<keyword evidence="5" id="KW-0378">Hydrolase</keyword>
<gene>
    <name evidence="11" type="ORF">GSMUA_185010.1</name>
</gene>
<dbReference type="PANTHER" id="PTHR31403">
    <property type="entry name" value="PHOSPHOLIPASE A1-IBETA2, CHLOROPLASTIC"/>
    <property type="match status" value="1"/>
</dbReference>
<evidence type="ECO:0000256" key="2">
    <source>
        <dbReference type="ARBA" id="ARBA00010701"/>
    </source>
</evidence>
<feature type="compositionally biased region" description="Basic and acidic residues" evidence="9">
    <location>
        <begin position="94"/>
        <end position="107"/>
    </location>
</feature>
<organism evidence="11">
    <name type="scientific">Musa acuminata subsp. malaccensis</name>
    <name type="common">Wild banana</name>
    <name type="synonym">Musa malaccensis</name>
    <dbReference type="NCBI Taxonomy" id="214687"/>
    <lineage>
        <taxon>Eukaryota</taxon>
        <taxon>Viridiplantae</taxon>
        <taxon>Streptophyta</taxon>
        <taxon>Embryophyta</taxon>
        <taxon>Tracheophyta</taxon>
        <taxon>Spermatophyta</taxon>
        <taxon>Magnoliopsida</taxon>
        <taxon>Liliopsida</taxon>
        <taxon>Zingiberales</taxon>
        <taxon>Musaceae</taxon>
        <taxon>Musa</taxon>
    </lineage>
</organism>
<evidence type="ECO:0000256" key="4">
    <source>
        <dbReference type="ARBA" id="ARBA00022640"/>
    </source>
</evidence>
<sequence>MSQPIPYPSPNGLAVHHRIARPRSFMPLVAHVTPHVTVPSSAPSRFNVSYQTRSVPRQIGTGGRRIRAVRWGRVAARTRKADHNVRPRAPRFPPRKEEREGEGKEEQVSAIGKRWREYQGANNWDGLLDPLDDALRSEILRYGEFARAAYTCFDFDPSSPTYGTCRFPKRSLLRRSGIPDTGYCISRNLTATSGARLPGWAEPGAPAWLSRGTSWIGYVAVCQDEDEIERLGRRDIVISFRGTATLLEWMENLRATLTHLPSVVVPAALGSDAAEPMVERGFWSLFTSSSSTRRSLRDQVRQEIRRLINKYDARGKPLSLTVTGHSLGAALAVLTAHDITTAFQDVPMVTVVSFGGPRVGNASFRRRLEERGTKVLRIVNTQDIITKVPGFVVEEDRRVAADDDNGWLPSWLLSKSGWVYADIGRELRLNGRRTANVVACHDLGVYLNLVNQLSANCPLRSLAMRAATSQNQGPILG</sequence>
<protein>
    <submittedName>
        <fullName evidence="11">(wild Malaysian banana) hypothetical protein</fullName>
    </submittedName>
</protein>
<evidence type="ECO:0000313" key="11">
    <source>
        <dbReference type="EMBL" id="CAG1848706.1"/>
    </source>
</evidence>
<feature type="domain" description="Fungal lipase-type" evidence="10">
    <location>
        <begin position="237"/>
        <end position="391"/>
    </location>
</feature>
<dbReference type="EMBL" id="HG996471">
    <property type="protein sequence ID" value="CAG1848706.1"/>
    <property type="molecule type" value="Genomic_DNA"/>
</dbReference>
<evidence type="ECO:0000256" key="8">
    <source>
        <dbReference type="ARBA" id="ARBA00023098"/>
    </source>
</evidence>
<dbReference type="GO" id="GO:0009507">
    <property type="term" value="C:chloroplast"/>
    <property type="evidence" value="ECO:0007669"/>
    <property type="project" value="UniProtKB-SubCell"/>
</dbReference>
<dbReference type="CDD" id="cd00519">
    <property type="entry name" value="Lipase_3"/>
    <property type="match status" value="1"/>
</dbReference>
<accession>A0A8D7AIM2</accession>
<keyword evidence="4" id="KW-0934">Plastid</keyword>
<dbReference type="Gene3D" id="3.40.50.1820">
    <property type="entry name" value="alpha/beta hydrolase"/>
    <property type="match status" value="1"/>
</dbReference>
<evidence type="ECO:0000256" key="9">
    <source>
        <dbReference type="SAM" id="MobiDB-lite"/>
    </source>
</evidence>
<proteinExistence type="inferred from homology"/>
<evidence type="ECO:0000256" key="5">
    <source>
        <dbReference type="ARBA" id="ARBA00022801"/>
    </source>
</evidence>
<evidence type="ECO:0000256" key="1">
    <source>
        <dbReference type="ARBA" id="ARBA00004229"/>
    </source>
</evidence>
<dbReference type="GO" id="GO:0004620">
    <property type="term" value="F:phospholipase activity"/>
    <property type="evidence" value="ECO:0007669"/>
    <property type="project" value="UniProtKB-ARBA"/>
</dbReference>
<evidence type="ECO:0000259" key="10">
    <source>
        <dbReference type="Pfam" id="PF01764"/>
    </source>
</evidence>
<dbReference type="PANTHER" id="PTHR31403:SF54">
    <property type="entry name" value="PHOSPHOLIPASE A(1) DAD1, CHLOROPLASTIC"/>
    <property type="match status" value="1"/>
</dbReference>
<comment type="subcellular location">
    <subcellularLocation>
        <location evidence="1">Plastid</location>
        <location evidence="1">Chloroplast</location>
    </subcellularLocation>
</comment>
<dbReference type="Pfam" id="PF01764">
    <property type="entry name" value="Lipase_3"/>
    <property type="match status" value="1"/>
</dbReference>
<feature type="region of interest" description="Disordered" evidence="9">
    <location>
        <begin position="79"/>
        <end position="109"/>
    </location>
</feature>
<comment type="similarity">
    <text evidence="2">Belongs to the AB hydrolase superfamily. Lipase family.</text>
</comment>
<name>A0A8D7AIM2_MUSAM</name>
<dbReference type="GO" id="GO:0016042">
    <property type="term" value="P:lipid catabolic process"/>
    <property type="evidence" value="ECO:0007669"/>
    <property type="project" value="UniProtKB-KW"/>
</dbReference>
<dbReference type="InterPro" id="IPR029058">
    <property type="entry name" value="AB_hydrolase_fold"/>
</dbReference>
<dbReference type="InterPro" id="IPR002921">
    <property type="entry name" value="Fungal_lipase-type"/>
</dbReference>
<keyword evidence="8" id="KW-0443">Lipid metabolism</keyword>